<name>A0A422ZPB9_KLEPN</name>
<dbReference type="EMBL" id="MPYG04000146">
    <property type="protein sequence ID" value="ROG93056.1"/>
    <property type="molecule type" value="Genomic_DNA"/>
</dbReference>
<feature type="compositionally biased region" description="Basic residues" evidence="1">
    <location>
        <begin position="89"/>
        <end position="102"/>
    </location>
</feature>
<gene>
    <name evidence="2" type="ORF">BL124_00019010</name>
</gene>
<protein>
    <submittedName>
        <fullName evidence="2">Uncharacterized protein</fullName>
    </submittedName>
</protein>
<dbReference type="RefSeq" id="WP_020315022.1">
    <property type="nucleotide sequence ID" value="NZ_BIHW01000012.1"/>
</dbReference>
<proteinExistence type="predicted"/>
<organism evidence="2 3">
    <name type="scientific">Klebsiella pneumoniae</name>
    <dbReference type="NCBI Taxonomy" id="573"/>
    <lineage>
        <taxon>Bacteria</taxon>
        <taxon>Pseudomonadati</taxon>
        <taxon>Pseudomonadota</taxon>
        <taxon>Gammaproteobacteria</taxon>
        <taxon>Enterobacterales</taxon>
        <taxon>Enterobacteriaceae</taxon>
        <taxon>Klebsiella/Raoultella group</taxon>
        <taxon>Klebsiella</taxon>
        <taxon>Klebsiella pneumoniae complex</taxon>
    </lineage>
</organism>
<comment type="caution">
    <text evidence="2">The sequence shown here is derived from an EMBL/GenBank/DDBJ whole genome shotgun (WGS) entry which is preliminary data.</text>
</comment>
<evidence type="ECO:0000313" key="3">
    <source>
        <dbReference type="Proteomes" id="UP000283322"/>
    </source>
</evidence>
<feature type="compositionally biased region" description="Low complexity" evidence="1">
    <location>
        <begin position="56"/>
        <end position="67"/>
    </location>
</feature>
<reference evidence="2 3" key="1">
    <citation type="submission" date="2018-10" db="EMBL/GenBank/DDBJ databases">
        <authorList>
            <person name="Vanduin D."/>
            <person name="Fouts D."/>
            <person name="Wright M."/>
            <person name="Sutton G."/>
            <person name="Nguyen K."/>
            <person name="Kreiswirth B."/>
            <person name="Chen L."/>
            <person name="Rojas L."/>
            <person name="Hujer A."/>
            <person name="Hujer K."/>
            <person name="Bonomo R."/>
            <person name="Adams M."/>
        </authorList>
    </citation>
    <scope>NUCLEOTIDE SEQUENCE [LARGE SCALE GENOMIC DNA]</scope>
    <source>
        <strain evidence="2 3">CRK0165</strain>
    </source>
</reference>
<dbReference type="Proteomes" id="UP000283322">
    <property type="component" value="Unassembled WGS sequence"/>
</dbReference>
<feature type="region of interest" description="Disordered" evidence="1">
    <location>
        <begin position="56"/>
        <end position="102"/>
    </location>
</feature>
<dbReference type="AlphaFoldDB" id="A0A422ZPB9"/>
<sequence length="102" mass="11390">MKSLKIEYVDGKLVALERDGKSYMDLPVSAVHFTHSMKTNPYLKVEIEAGGEPYVPAEPAQPPAAAEKTVTVKEGELMPPDVSASKAERRSRHRNRNRNRSQ</sequence>
<evidence type="ECO:0000256" key="1">
    <source>
        <dbReference type="SAM" id="MobiDB-lite"/>
    </source>
</evidence>
<accession>A0A422ZPB9</accession>
<evidence type="ECO:0000313" key="2">
    <source>
        <dbReference type="EMBL" id="ROG93056.1"/>
    </source>
</evidence>